<sequence>MTVFAKAVECSSLTLAGRELRMTPGAVTKRLNKLEERLGVRLLNRTTRKIELTEAGTEYYAKARVILSDISLLESSLSTLSDEPRGYLKITAPTLFGRIQICPIILEFHERYPNVHVHLQLTDRSIDLLPAGFDMAISNLAMRETSFVARKLAIDRRVVCGSPGYFERHGRPQVPADLLNHSCLLLRFPGTKEYRWHFQEGDLHTSLDMKGKGALDSDSAEALHQWTLAGAGLSMRSTAEIADDLRSGRLEAVLTHNIRTDRHFSVFYARREMLPQKVRVFVDFMCAKLGRHPHWDVGLGF</sequence>
<keyword evidence="3 6" id="KW-0238">DNA-binding</keyword>
<dbReference type="InterPro" id="IPR005119">
    <property type="entry name" value="LysR_subst-bd"/>
</dbReference>
<dbReference type="Gene3D" id="3.40.190.290">
    <property type="match status" value="1"/>
</dbReference>
<evidence type="ECO:0000256" key="2">
    <source>
        <dbReference type="ARBA" id="ARBA00023015"/>
    </source>
</evidence>
<keyword evidence="4" id="KW-0804">Transcription</keyword>
<comment type="caution">
    <text evidence="6">The sequence shown here is derived from an EMBL/GenBank/DDBJ whole genome shotgun (WGS) entry which is preliminary data.</text>
</comment>
<reference evidence="6 7" key="1">
    <citation type="submission" date="2020-08" db="EMBL/GenBank/DDBJ databases">
        <title>Genomic Encyclopedia of Type Strains, Phase IV (KMG-IV): sequencing the most valuable type-strain genomes for metagenomic binning, comparative biology and taxonomic classification.</title>
        <authorList>
            <person name="Goeker M."/>
        </authorList>
    </citation>
    <scope>NUCLEOTIDE SEQUENCE [LARGE SCALE GENOMIC DNA]</scope>
    <source>
        <strain evidence="6 7">DSM 7051</strain>
    </source>
</reference>
<dbReference type="PANTHER" id="PTHR30537:SF5">
    <property type="entry name" value="HTH-TYPE TRANSCRIPTIONAL ACTIVATOR TTDR-RELATED"/>
    <property type="match status" value="1"/>
</dbReference>
<comment type="similarity">
    <text evidence="1">Belongs to the LysR transcriptional regulatory family.</text>
</comment>
<name>A0A7X0FCL6_9HYPH</name>
<dbReference type="SUPFAM" id="SSF46785">
    <property type="entry name" value="Winged helix' DNA-binding domain"/>
    <property type="match status" value="1"/>
</dbReference>
<evidence type="ECO:0000256" key="3">
    <source>
        <dbReference type="ARBA" id="ARBA00023125"/>
    </source>
</evidence>
<dbReference type="RefSeq" id="WP_184701976.1">
    <property type="nucleotide sequence ID" value="NZ_BAABEG010000004.1"/>
</dbReference>
<evidence type="ECO:0000256" key="4">
    <source>
        <dbReference type="ARBA" id="ARBA00023163"/>
    </source>
</evidence>
<dbReference type="Gene3D" id="1.10.10.10">
    <property type="entry name" value="Winged helix-like DNA-binding domain superfamily/Winged helix DNA-binding domain"/>
    <property type="match status" value="1"/>
</dbReference>
<dbReference type="GO" id="GO:0003677">
    <property type="term" value="F:DNA binding"/>
    <property type="evidence" value="ECO:0007669"/>
    <property type="project" value="UniProtKB-KW"/>
</dbReference>
<evidence type="ECO:0000313" key="7">
    <source>
        <dbReference type="Proteomes" id="UP000536262"/>
    </source>
</evidence>
<evidence type="ECO:0000256" key="1">
    <source>
        <dbReference type="ARBA" id="ARBA00009437"/>
    </source>
</evidence>
<proteinExistence type="inferred from homology"/>
<dbReference type="Pfam" id="PF00126">
    <property type="entry name" value="HTH_1"/>
    <property type="match status" value="1"/>
</dbReference>
<keyword evidence="7" id="KW-1185">Reference proteome</keyword>
<evidence type="ECO:0000313" key="6">
    <source>
        <dbReference type="EMBL" id="MBB6357261.1"/>
    </source>
</evidence>
<dbReference type="CDD" id="cd08422">
    <property type="entry name" value="PBP2_CrgA_like"/>
    <property type="match status" value="1"/>
</dbReference>
<keyword evidence="2" id="KW-0805">Transcription regulation</keyword>
<dbReference type="InterPro" id="IPR058163">
    <property type="entry name" value="LysR-type_TF_proteobact-type"/>
</dbReference>
<dbReference type="PROSITE" id="PS50931">
    <property type="entry name" value="HTH_LYSR"/>
    <property type="match status" value="1"/>
</dbReference>
<dbReference type="PANTHER" id="PTHR30537">
    <property type="entry name" value="HTH-TYPE TRANSCRIPTIONAL REGULATOR"/>
    <property type="match status" value="1"/>
</dbReference>
<accession>A0A7X0FCL6</accession>
<dbReference type="SUPFAM" id="SSF53850">
    <property type="entry name" value="Periplasmic binding protein-like II"/>
    <property type="match status" value="1"/>
</dbReference>
<dbReference type="InterPro" id="IPR000847">
    <property type="entry name" value="LysR_HTH_N"/>
</dbReference>
<organism evidence="6 7">
    <name type="scientific">Aminobacter aganoensis</name>
    <dbReference type="NCBI Taxonomy" id="83264"/>
    <lineage>
        <taxon>Bacteria</taxon>
        <taxon>Pseudomonadati</taxon>
        <taxon>Pseudomonadota</taxon>
        <taxon>Alphaproteobacteria</taxon>
        <taxon>Hyphomicrobiales</taxon>
        <taxon>Phyllobacteriaceae</taxon>
        <taxon>Aminobacter</taxon>
    </lineage>
</organism>
<dbReference type="Pfam" id="PF03466">
    <property type="entry name" value="LysR_substrate"/>
    <property type="match status" value="1"/>
</dbReference>
<dbReference type="FunFam" id="1.10.10.10:FF:000001">
    <property type="entry name" value="LysR family transcriptional regulator"/>
    <property type="match status" value="1"/>
</dbReference>
<dbReference type="InterPro" id="IPR036388">
    <property type="entry name" value="WH-like_DNA-bd_sf"/>
</dbReference>
<gene>
    <name evidence="6" type="ORF">GGR00_005082</name>
</gene>
<dbReference type="InterPro" id="IPR036390">
    <property type="entry name" value="WH_DNA-bd_sf"/>
</dbReference>
<dbReference type="Proteomes" id="UP000536262">
    <property type="component" value="Unassembled WGS sequence"/>
</dbReference>
<feature type="domain" description="HTH lysR-type" evidence="5">
    <location>
        <begin position="1"/>
        <end position="53"/>
    </location>
</feature>
<dbReference type="AlphaFoldDB" id="A0A7X0FCL6"/>
<protein>
    <submittedName>
        <fullName evidence="6">DNA-binding transcriptional LysR family regulator</fullName>
    </submittedName>
</protein>
<evidence type="ECO:0000259" key="5">
    <source>
        <dbReference type="PROSITE" id="PS50931"/>
    </source>
</evidence>
<dbReference type="EMBL" id="JACHOU010000022">
    <property type="protein sequence ID" value="MBB6357261.1"/>
    <property type="molecule type" value="Genomic_DNA"/>
</dbReference>
<dbReference type="GO" id="GO:0003700">
    <property type="term" value="F:DNA-binding transcription factor activity"/>
    <property type="evidence" value="ECO:0007669"/>
    <property type="project" value="InterPro"/>
</dbReference>